<protein>
    <submittedName>
        <fullName evidence="1">Uncharacterized protein</fullName>
    </submittedName>
</protein>
<organism evidence="1 2">
    <name type="scientific">Anabaena catenula FACHB-362</name>
    <dbReference type="NCBI Taxonomy" id="2692877"/>
    <lineage>
        <taxon>Bacteria</taxon>
        <taxon>Bacillati</taxon>
        <taxon>Cyanobacteriota</taxon>
        <taxon>Cyanophyceae</taxon>
        <taxon>Nostocales</taxon>
        <taxon>Nostocaceae</taxon>
        <taxon>Anabaena</taxon>
    </lineage>
</organism>
<gene>
    <name evidence="1" type="ORF">H6G68_07815</name>
</gene>
<sequence length="161" mass="18845">MSINKYEQHIFVLPEDDANRQIANGFIQDLNLNQRAIQVRPIANGWKKAVEQLTNDYAPAMRHFPKRMIVLLIDFDEREDRLSYVQSHIPEDLRNRVFVLGVQSNPESLQRDIKQSLEAIGEALATDCSENKNQLWGHHLLIHNKPELERMIKFVKPFLFN</sequence>
<dbReference type="Proteomes" id="UP000660381">
    <property type="component" value="Unassembled WGS sequence"/>
</dbReference>
<accession>A0ABR8J1B9</accession>
<dbReference type="EMBL" id="JACJTQ010000008">
    <property type="protein sequence ID" value="MBD2691664.1"/>
    <property type="molecule type" value="Genomic_DNA"/>
</dbReference>
<proteinExistence type="predicted"/>
<comment type="caution">
    <text evidence="1">The sequence shown here is derived from an EMBL/GenBank/DDBJ whole genome shotgun (WGS) entry which is preliminary data.</text>
</comment>
<name>A0ABR8J1B9_9NOST</name>
<dbReference type="RefSeq" id="WP_190906122.1">
    <property type="nucleotide sequence ID" value="NZ_JACJTQ010000008.1"/>
</dbReference>
<reference evidence="1 2" key="1">
    <citation type="journal article" date="2020" name="ISME J.">
        <title>Comparative genomics reveals insights into cyanobacterial evolution and habitat adaptation.</title>
        <authorList>
            <person name="Chen M.Y."/>
            <person name="Teng W.K."/>
            <person name="Zhao L."/>
            <person name="Hu C.X."/>
            <person name="Zhou Y.K."/>
            <person name="Han B.P."/>
            <person name="Song L.R."/>
            <person name="Shu W.S."/>
        </authorList>
    </citation>
    <scope>NUCLEOTIDE SEQUENCE [LARGE SCALE GENOMIC DNA]</scope>
    <source>
        <strain evidence="1 2">FACHB-362</strain>
    </source>
</reference>
<evidence type="ECO:0000313" key="2">
    <source>
        <dbReference type="Proteomes" id="UP000660381"/>
    </source>
</evidence>
<keyword evidence="2" id="KW-1185">Reference proteome</keyword>
<evidence type="ECO:0000313" key="1">
    <source>
        <dbReference type="EMBL" id="MBD2691664.1"/>
    </source>
</evidence>